<evidence type="ECO:0000256" key="1">
    <source>
        <dbReference type="SAM" id="Phobius"/>
    </source>
</evidence>
<dbReference type="Proteomes" id="UP001362999">
    <property type="component" value="Unassembled WGS sequence"/>
</dbReference>
<keyword evidence="3" id="KW-1185">Reference proteome</keyword>
<feature type="transmembrane region" description="Helical" evidence="1">
    <location>
        <begin position="140"/>
        <end position="160"/>
    </location>
</feature>
<keyword evidence="1" id="KW-0472">Membrane</keyword>
<proteinExistence type="predicted"/>
<name>A0AAW0DJ37_9AGAR</name>
<dbReference type="Gene3D" id="1.20.1310.10">
    <property type="entry name" value="Cullin Repeats"/>
    <property type="match status" value="1"/>
</dbReference>
<comment type="caution">
    <text evidence="2">The sequence shown here is derived from an EMBL/GenBank/DDBJ whole genome shotgun (WGS) entry which is preliminary data.</text>
</comment>
<dbReference type="SUPFAM" id="SSF74788">
    <property type="entry name" value="Cullin repeat-like"/>
    <property type="match status" value="1"/>
</dbReference>
<feature type="transmembrane region" description="Helical" evidence="1">
    <location>
        <begin position="277"/>
        <end position="300"/>
    </location>
</feature>
<dbReference type="EMBL" id="JAWWNJ010000008">
    <property type="protein sequence ID" value="KAK7050702.1"/>
    <property type="molecule type" value="Genomic_DNA"/>
</dbReference>
<accession>A0AAW0DJ37</accession>
<organism evidence="2 3">
    <name type="scientific">Favolaschia claudopus</name>
    <dbReference type="NCBI Taxonomy" id="2862362"/>
    <lineage>
        <taxon>Eukaryota</taxon>
        <taxon>Fungi</taxon>
        <taxon>Dikarya</taxon>
        <taxon>Basidiomycota</taxon>
        <taxon>Agaricomycotina</taxon>
        <taxon>Agaricomycetes</taxon>
        <taxon>Agaricomycetidae</taxon>
        <taxon>Agaricales</taxon>
        <taxon>Marasmiineae</taxon>
        <taxon>Mycenaceae</taxon>
        <taxon>Favolaschia</taxon>
    </lineage>
</organism>
<protein>
    <submittedName>
        <fullName evidence="2">Uncharacterized protein</fullName>
    </submittedName>
</protein>
<evidence type="ECO:0000313" key="2">
    <source>
        <dbReference type="EMBL" id="KAK7050702.1"/>
    </source>
</evidence>
<reference evidence="2 3" key="1">
    <citation type="journal article" date="2024" name="J Genomics">
        <title>Draft genome sequencing and assembly of Favolaschia claudopus CIRM-BRFM 2984 isolated from oak limbs.</title>
        <authorList>
            <person name="Navarro D."/>
            <person name="Drula E."/>
            <person name="Chaduli D."/>
            <person name="Cazenave R."/>
            <person name="Ahrendt S."/>
            <person name="Wang J."/>
            <person name="Lipzen A."/>
            <person name="Daum C."/>
            <person name="Barry K."/>
            <person name="Grigoriev I.V."/>
            <person name="Favel A."/>
            <person name="Rosso M.N."/>
            <person name="Martin F."/>
        </authorList>
    </citation>
    <scope>NUCLEOTIDE SEQUENCE [LARGE SCALE GENOMIC DNA]</scope>
    <source>
        <strain evidence="2 3">CIRM-BRFM 2984</strain>
    </source>
</reference>
<sequence>MSDAATSFGTTISSGIQDLSAVLSLFGTEECQTHVGSALRGGGRGGFLYAAITPLSIFGSLGPAKAALTILVASIPHRGAVMLLSLTLLVDDGNRYEAEKRLIALLKKHYMHSSAQIIEFHPPSHSFPVSILRHSWNLHLLLASALVTVLGVMPYIHFFALHHLSFPIWAIIFPVLRVRILQQRILFTGLSNVLNKKELIWVLDNMNITWDETRTSEQCLSSLYRFLQTAKTIDLKFIDDALKEIGQVLDAGGTSPPTRAAEVSAKLRPYLDEAAEWVFLFIALVLGFFMTVTGYIGCFTIVQNSRTASDPYIWIGLEVALALMRLGVWAWNPAWDDSHGIHFVLKSLQPQPPPESETVTSEQQPQTFILIDETEFWEAFTAQSGIVAIDQISRIPGFRLWYSWHKETQSSSEVLSLVLEAQYIGGLMILCTMENDKNIKFYQASISAANSSPTAERGELLDEGVSSVIRLPVFEHYHFVLQAQERSNSQLMQVSWTLSHSFVVPNTKSLPDSNDPLKGLRDLHRPRHSEREDVEHCSVNAQATNTSTQESTNLRATTTKILEGKILTFPEFRDGLAIAAKALAAGGQSSVAFLDIVLMRAEDLDKTLSNHLLTYVKDIYKELSVHENLIDAYDERWQRYRTGVLILFRLFKNLDVDHNPSTQESLTQIKVMLKKAVDSWRNEVLLNLFNRLGAPVAQKRAKDGIAQTELFLLNQLLLLEALAEWEVMDMKGVLGVLVRGPGYITRVLRGSSLEALAEREAGVPEAWVAGPSSREDSRFPRIGTRVLSPSISLEALVEREVMEALVRGPG</sequence>
<dbReference type="AlphaFoldDB" id="A0AAW0DJ37"/>
<dbReference type="InterPro" id="IPR016159">
    <property type="entry name" value="Cullin_repeat-like_dom_sf"/>
</dbReference>
<keyword evidence="1" id="KW-0812">Transmembrane</keyword>
<feature type="transmembrane region" description="Helical" evidence="1">
    <location>
        <begin position="312"/>
        <end position="331"/>
    </location>
</feature>
<keyword evidence="1" id="KW-1133">Transmembrane helix</keyword>
<gene>
    <name evidence="2" type="ORF">R3P38DRAFT_3608716</name>
</gene>
<evidence type="ECO:0000313" key="3">
    <source>
        <dbReference type="Proteomes" id="UP001362999"/>
    </source>
</evidence>